<keyword evidence="1" id="KW-1133">Transmembrane helix</keyword>
<feature type="transmembrane region" description="Helical" evidence="1">
    <location>
        <begin position="30"/>
        <end position="50"/>
    </location>
</feature>
<feature type="transmembrane region" description="Helical" evidence="1">
    <location>
        <begin position="7"/>
        <end position="24"/>
    </location>
</feature>
<name>A0AAJ1T104_9BACI</name>
<protein>
    <submittedName>
        <fullName evidence="2">Membrane protein</fullName>
    </submittedName>
</protein>
<keyword evidence="1" id="KW-0812">Transmembrane</keyword>
<proteinExistence type="predicted"/>
<reference evidence="2" key="1">
    <citation type="submission" date="2023-07" db="EMBL/GenBank/DDBJ databases">
        <title>Genomic Encyclopedia of Type Strains, Phase IV (KMG-IV): sequencing the most valuable type-strain genomes for metagenomic binning, comparative biology and taxonomic classification.</title>
        <authorList>
            <person name="Goeker M."/>
        </authorList>
    </citation>
    <scope>NUCLEOTIDE SEQUENCE</scope>
    <source>
        <strain evidence="2">DSM 23947</strain>
    </source>
</reference>
<comment type="caution">
    <text evidence="2">The sequence shown here is derived from an EMBL/GenBank/DDBJ whole genome shotgun (WGS) entry which is preliminary data.</text>
</comment>
<dbReference type="Proteomes" id="UP001237207">
    <property type="component" value="Unassembled WGS sequence"/>
</dbReference>
<sequence length="52" mass="6400">MRNLLKYSVLFIWAVLFLYFYNMFMPKNMFYFIVGVPVLYFSAVLISYIFKH</sequence>
<evidence type="ECO:0000256" key="1">
    <source>
        <dbReference type="SAM" id="Phobius"/>
    </source>
</evidence>
<keyword evidence="3" id="KW-1185">Reference proteome</keyword>
<gene>
    <name evidence="2" type="ORF">J2S13_003193</name>
</gene>
<keyword evidence="1" id="KW-0472">Membrane</keyword>
<dbReference type="AlphaFoldDB" id="A0AAJ1T104"/>
<accession>A0AAJ1T104</accession>
<evidence type="ECO:0000313" key="3">
    <source>
        <dbReference type="Proteomes" id="UP001237207"/>
    </source>
</evidence>
<evidence type="ECO:0000313" key="2">
    <source>
        <dbReference type="EMBL" id="MDQ0216709.1"/>
    </source>
</evidence>
<organism evidence="2 3">
    <name type="scientific">Oikeobacillus pervagus</name>
    <dbReference type="NCBI Taxonomy" id="1325931"/>
    <lineage>
        <taxon>Bacteria</taxon>
        <taxon>Bacillati</taxon>
        <taxon>Bacillota</taxon>
        <taxon>Bacilli</taxon>
        <taxon>Bacillales</taxon>
        <taxon>Bacillaceae</taxon>
        <taxon>Oikeobacillus</taxon>
    </lineage>
</organism>
<dbReference type="EMBL" id="JAUSUC010000068">
    <property type="protein sequence ID" value="MDQ0216709.1"/>
    <property type="molecule type" value="Genomic_DNA"/>
</dbReference>